<evidence type="ECO:0000313" key="2">
    <source>
        <dbReference type="Proteomes" id="UP001070352"/>
    </source>
</evidence>
<gene>
    <name evidence="1" type="ORF">MOC45_02890</name>
</gene>
<sequence length="357" mass="40339">MSKRSLEMLENVQLDVWDIIDELRFEYQHSSNFGINPTAFSHKNDTGDWVMSCCPNHAETRASFGISKEPPYHTNCFYCGYLGTLDKTVEIAFGLDDGEGIKLLLSDYILEETRAPIDVDGIINDGRECTTIPFLNESELSKFDNSPSKNKWTYDVAMSYLINQRGITPHTLNTYGIKVDVDNECIVFPQRTRTGELRFLQKRKIGSSYQGAKFINEGSPIKKDILFGLNFINQLRTSKNRIKRVRMVESPLDAMSNYQVGIAAVATNGKILFKNQIRELQLAGVEIVDTFFDNDKAGWDATVQATNALVRAGFIVNQTLYPPQFSRSTKVDSNDLLKLGWLNKLESKPVSLLGYNL</sequence>
<dbReference type="GO" id="GO:0006269">
    <property type="term" value="P:DNA replication, synthesis of primer"/>
    <property type="evidence" value="ECO:0007669"/>
    <property type="project" value="TreeGrafter"/>
</dbReference>
<dbReference type="InterPro" id="IPR050219">
    <property type="entry name" value="DnaG_primase"/>
</dbReference>
<dbReference type="PANTHER" id="PTHR30313:SF2">
    <property type="entry name" value="DNA PRIMASE"/>
    <property type="match status" value="1"/>
</dbReference>
<reference evidence="1" key="1">
    <citation type="submission" date="2022-02" db="EMBL/GenBank/DDBJ databases">
        <title>Crop Bioprotection Bacillus Genome Sequencing.</title>
        <authorList>
            <person name="Dunlap C."/>
        </authorList>
    </citation>
    <scope>NUCLEOTIDE SEQUENCE</scope>
    <source>
        <strain evidence="1">M18B4</strain>
    </source>
</reference>
<dbReference type="InterPro" id="IPR034151">
    <property type="entry name" value="TOPRIM_DnaG_bac"/>
</dbReference>
<dbReference type="Gene3D" id="3.40.1360.10">
    <property type="match status" value="1"/>
</dbReference>
<dbReference type="PANTHER" id="PTHR30313">
    <property type="entry name" value="DNA PRIMASE"/>
    <property type="match status" value="1"/>
</dbReference>
<dbReference type="Pfam" id="PF13155">
    <property type="entry name" value="Toprim_2"/>
    <property type="match status" value="1"/>
</dbReference>
<evidence type="ECO:0000313" key="1">
    <source>
        <dbReference type="EMBL" id="MCY8119558.1"/>
    </source>
</evidence>
<dbReference type="EMBL" id="JALANJ010000003">
    <property type="protein sequence ID" value="MCY8119558.1"/>
    <property type="molecule type" value="Genomic_DNA"/>
</dbReference>
<protein>
    <submittedName>
        <fullName evidence="1">Toprim domain-containing protein</fullName>
    </submittedName>
</protein>
<name>A0A9Q4DLG4_BACSC</name>
<organism evidence="1 2">
    <name type="scientific">Bacillus spizizenii</name>
    <name type="common">Bacillus subtilis subsp. spizizenii</name>
    <dbReference type="NCBI Taxonomy" id="96241"/>
    <lineage>
        <taxon>Bacteria</taxon>
        <taxon>Bacillati</taxon>
        <taxon>Bacillota</taxon>
        <taxon>Bacilli</taxon>
        <taxon>Bacillales</taxon>
        <taxon>Bacillaceae</taxon>
        <taxon>Bacillus</taxon>
    </lineage>
</organism>
<dbReference type="SUPFAM" id="SSF56731">
    <property type="entry name" value="DNA primase core"/>
    <property type="match status" value="1"/>
</dbReference>
<dbReference type="AlphaFoldDB" id="A0A9Q4DLG4"/>
<dbReference type="GO" id="GO:0005737">
    <property type="term" value="C:cytoplasm"/>
    <property type="evidence" value="ECO:0007669"/>
    <property type="project" value="TreeGrafter"/>
</dbReference>
<dbReference type="Proteomes" id="UP001070352">
    <property type="component" value="Unassembled WGS sequence"/>
</dbReference>
<accession>A0A9Q4DLG4</accession>
<proteinExistence type="predicted"/>
<dbReference type="CDD" id="cd03364">
    <property type="entry name" value="TOPRIM_DnaG_primases"/>
    <property type="match status" value="1"/>
</dbReference>
<comment type="caution">
    <text evidence="1">The sequence shown here is derived from an EMBL/GenBank/DDBJ whole genome shotgun (WGS) entry which is preliminary data.</text>
</comment>